<keyword evidence="14" id="KW-0175">Coiled coil</keyword>
<evidence type="ECO:0000256" key="15">
    <source>
        <dbReference type="SAM" id="Phobius"/>
    </source>
</evidence>
<evidence type="ECO:0000256" key="12">
    <source>
        <dbReference type="ARBA" id="ARBA00023012"/>
    </source>
</evidence>
<dbReference type="InterPro" id="IPR003660">
    <property type="entry name" value="HAMP_dom"/>
</dbReference>
<dbReference type="InterPro" id="IPR003661">
    <property type="entry name" value="HisK_dim/P_dom"/>
</dbReference>
<dbReference type="AlphaFoldDB" id="A0A6M0GZ41"/>
<evidence type="ECO:0000256" key="1">
    <source>
        <dbReference type="ARBA" id="ARBA00000085"/>
    </source>
</evidence>
<keyword evidence="4" id="KW-1003">Cell membrane</keyword>
<evidence type="ECO:0000256" key="11">
    <source>
        <dbReference type="ARBA" id="ARBA00022989"/>
    </source>
</evidence>
<protein>
    <recommendedName>
        <fullName evidence="3">histidine kinase</fullName>
        <ecNumber evidence="3">2.7.13.3</ecNumber>
    </recommendedName>
</protein>
<dbReference type="Proteomes" id="UP000481872">
    <property type="component" value="Unassembled WGS sequence"/>
</dbReference>
<gene>
    <name evidence="18" type="ORF">G3M99_02510</name>
</gene>
<dbReference type="SUPFAM" id="SSF55874">
    <property type="entry name" value="ATPase domain of HSP90 chaperone/DNA topoisomerase II/histidine kinase"/>
    <property type="match status" value="1"/>
</dbReference>
<evidence type="ECO:0000259" key="17">
    <source>
        <dbReference type="PROSITE" id="PS50885"/>
    </source>
</evidence>
<dbReference type="InterPro" id="IPR036890">
    <property type="entry name" value="HATPase_C_sf"/>
</dbReference>
<organism evidence="18 19">
    <name type="scientific">Clostridium senegalense</name>
    <dbReference type="NCBI Taxonomy" id="1465809"/>
    <lineage>
        <taxon>Bacteria</taxon>
        <taxon>Bacillati</taxon>
        <taxon>Bacillota</taxon>
        <taxon>Clostridia</taxon>
        <taxon>Eubacteriales</taxon>
        <taxon>Clostridiaceae</taxon>
        <taxon>Clostridium</taxon>
    </lineage>
</organism>
<dbReference type="CDD" id="cd00082">
    <property type="entry name" value="HisKA"/>
    <property type="match status" value="1"/>
</dbReference>
<keyword evidence="12" id="KW-0902">Two-component regulatory system</keyword>
<evidence type="ECO:0000256" key="14">
    <source>
        <dbReference type="SAM" id="Coils"/>
    </source>
</evidence>
<evidence type="ECO:0000256" key="6">
    <source>
        <dbReference type="ARBA" id="ARBA00022679"/>
    </source>
</evidence>
<keyword evidence="9 18" id="KW-0418">Kinase</keyword>
<keyword evidence="5" id="KW-0597">Phosphoprotein</keyword>
<evidence type="ECO:0000313" key="18">
    <source>
        <dbReference type="EMBL" id="NEU03745.1"/>
    </source>
</evidence>
<keyword evidence="10" id="KW-0067">ATP-binding</keyword>
<keyword evidence="13 15" id="KW-0472">Membrane</keyword>
<comment type="caution">
    <text evidence="18">The sequence shown here is derived from an EMBL/GenBank/DDBJ whole genome shotgun (WGS) entry which is preliminary data.</text>
</comment>
<dbReference type="Pfam" id="PF00512">
    <property type="entry name" value="HisKA"/>
    <property type="match status" value="1"/>
</dbReference>
<feature type="domain" description="HAMP" evidence="17">
    <location>
        <begin position="93"/>
        <end position="147"/>
    </location>
</feature>
<dbReference type="GO" id="GO:0005524">
    <property type="term" value="F:ATP binding"/>
    <property type="evidence" value="ECO:0007669"/>
    <property type="project" value="UniProtKB-KW"/>
</dbReference>
<evidence type="ECO:0000256" key="8">
    <source>
        <dbReference type="ARBA" id="ARBA00022741"/>
    </source>
</evidence>
<dbReference type="InterPro" id="IPR003594">
    <property type="entry name" value="HATPase_dom"/>
</dbReference>
<dbReference type="SUPFAM" id="SSF47384">
    <property type="entry name" value="Homodimeric domain of signal transducing histidine kinase"/>
    <property type="match status" value="1"/>
</dbReference>
<dbReference type="EC" id="2.7.13.3" evidence="3"/>
<feature type="coiled-coil region" evidence="14">
    <location>
        <begin position="132"/>
        <end position="159"/>
    </location>
</feature>
<dbReference type="GO" id="GO:0000155">
    <property type="term" value="F:phosphorelay sensor kinase activity"/>
    <property type="evidence" value="ECO:0007669"/>
    <property type="project" value="InterPro"/>
</dbReference>
<sequence length="368" mass="42006">MQNDNLNVFKEISSKLTVVDDNTIIFESNSTDGLNFYTTYIATTLNDEEIILSILPVMTPEIGEIKSIIYQSLPMIISTAILLILISTVFFSRKIVIPIEKLAYHADYMRGNEKLYVEPIEVKGSDEIAVLASSLNELYKKLNETFKELENKNKSLYEQNKRQEVFLRASSHQLKTPVAASLLLVDGMINEIGKYKDTKTYLPNVKHQLLSMRKIIDEILYLNYNYEGMEKENLDALDIVSEILFAYEIQIKAKKIQVKKRLKSKMLNTNRELLYKIIDNLINNGINYTESMGNIRIEITEDKLVVTNYGVNINKEILPNIFEPFVSGESGIGGHGLGLYIVSYYSKILGYNITIINIKNGVEATLLW</sequence>
<evidence type="ECO:0000256" key="7">
    <source>
        <dbReference type="ARBA" id="ARBA00022692"/>
    </source>
</evidence>
<feature type="domain" description="Histidine kinase" evidence="16">
    <location>
        <begin position="169"/>
        <end position="368"/>
    </location>
</feature>
<dbReference type="Gene3D" id="1.10.287.130">
    <property type="match status" value="1"/>
</dbReference>
<comment type="subcellular location">
    <subcellularLocation>
        <location evidence="2">Cell membrane</location>
        <topology evidence="2">Multi-pass membrane protein</topology>
    </subcellularLocation>
</comment>
<evidence type="ECO:0000256" key="13">
    <source>
        <dbReference type="ARBA" id="ARBA00023136"/>
    </source>
</evidence>
<evidence type="ECO:0000259" key="16">
    <source>
        <dbReference type="PROSITE" id="PS50109"/>
    </source>
</evidence>
<evidence type="ECO:0000256" key="9">
    <source>
        <dbReference type="ARBA" id="ARBA00022777"/>
    </source>
</evidence>
<dbReference type="Pfam" id="PF02518">
    <property type="entry name" value="HATPase_c"/>
    <property type="match status" value="1"/>
</dbReference>
<proteinExistence type="predicted"/>
<comment type="catalytic activity">
    <reaction evidence="1">
        <text>ATP + protein L-histidine = ADP + protein N-phospho-L-histidine.</text>
        <dbReference type="EC" id="2.7.13.3"/>
    </reaction>
</comment>
<evidence type="ECO:0000256" key="10">
    <source>
        <dbReference type="ARBA" id="ARBA00022840"/>
    </source>
</evidence>
<dbReference type="InterPro" id="IPR005467">
    <property type="entry name" value="His_kinase_dom"/>
</dbReference>
<keyword evidence="11 15" id="KW-1133">Transmembrane helix</keyword>
<evidence type="ECO:0000313" key="19">
    <source>
        <dbReference type="Proteomes" id="UP000481872"/>
    </source>
</evidence>
<dbReference type="InterPro" id="IPR036097">
    <property type="entry name" value="HisK_dim/P_sf"/>
</dbReference>
<dbReference type="EMBL" id="JAAGPU010000002">
    <property type="protein sequence ID" value="NEU03745.1"/>
    <property type="molecule type" value="Genomic_DNA"/>
</dbReference>
<dbReference type="Gene3D" id="3.30.565.10">
    <property type="entry name" value="Histidine kinase-like ATPase, C-terminal domain"/>
    <property type="match status" value="1"/>
</dbReference>
<evidence type="ECO:0000256" key="2">
    <source>
        <dbReference type="ARBA" id="ARBA00004651"/>
    </source>
</evidence>
<dbReference type="InterPro" id="IPR050398">
    <property type="entry name" value="HssS/ArlS-like"/>
</dbReference>
<dbReference type="PANTHER" id="PTHR45528:SF1">
    <property type="entry name" value="SENSOR HISTIDINE KINASE CPXA"/>
    <property type="match status" value="1"/>
</dbReference>
<dbReference type="PROSITE" id="PS50109">
    <property type="entry name" value="HIS_KIN"/>
    <property type="match status" value="1"/>
</dbReference>
<dbReference type="Gene3D" id="6.10.340.10">
    <property type="match status" value="1"/>
</dbReference>
<keyword evidence="6" id="KW-0808">Transferase</keyword>
<evidence type="ECO:0000256" key="5">
    <source>
        <dbReference type="ARBA" id="ARBA00022553"/>
    </source>
</evidence>
<accession>A0A6M0GZ41</accession>
<evidence type="ECO:0000256" key="3">
    <source>
        <dbReference type="ARBA" id="ARBA00012438"/>
    </source>
</evidence>
<keyword evidence="8" id="KW-0547">Nucleotide-binding</keyword>
<keyword evidence="19" id="KW-1185">Reference proteome</keyword>
<evidence type="ECO:0000256" key="4">
    <source>
        <dbReference type="ARBA" id="ARBA00022475"/>
    </source>
</evidence>
<dbReference type="GO" id="GO:0005886">
    <property type="term" value="C:plasma membrane"/>
    <property type="evidence" value="ECO:0007669"/>
    <property type="project" value="UniProtKB-SubCell"/>
</dbReference>
<dbReference type="PROSITE" id="PS50885">
    <property type="entry name" value="HAMP"/>
    <property type="match status" value="1"/>
</dbReference>
<reference evidence="18 19" key="1">
    <citation type="submission" date="2020-02" db="EMBL/GenBank/DDBJ databases">
        <title>Genome assembly of a novel Clostridium senegalense strain.</title>
        <authorList>
            <person name="Gupta T.B."/>
            <person name="Jauregui R."/>
            <person name="Maclean P."/>
            <person name="Nawarathana A."/>
            <person name="Brightwell G."/>
        </authorList>
    </citation>
    <scope>NUCLEOTIDE SEQUENCE [LARGE SCALE GENOMIC DNA]</scope>
    <source>
        <strain evidence="18 19">AGRFS4</strain>
    </source>
</reference>
<dbReference type="CDD" id="cd06225">
    <property type="entry name" value="HAMP"/>
    <property type="match status" value="1"/>
</dbReference>
<feature type="transmembrane region" description="Helical" evidence="15">
    <location>
        <begin position="68"/>
        <end position="91"/>
    </location>
</feature>
<dbReference type="SMART" id="SM00387">
    <property type="entry name" value="HATPase_c"/>
    <property type="match status" value="1"/>
</dbReference>
<dbReference type="PANTHER" id="PTHR45528">
    <property type="entry name" value="SENSOR HISTIDINE KINASE CPXA"/>
    <property type="match status" value="1"/>
</dbReference>
<keyword evidence="7 15" id="KW-0812">Transmembrane</keyword>
<name>A0A6M0GZ41_9CLOT</name>